<evidence type="ECO:0000313" key="14">
    <source>
        <dbReference type="Proteomes" id="UP000184485"/>
    </source>
</evidence>
<dbReference type="PROSITE" id="PS50893">
    <property type="entry name" value="ABC_TRANSPORTER_2"/>
    <property type="match status" value="2"/>
</dbReference>
<evidence type="ECO:0000256" key="1">
    <source>
        <dbReference type="ARBA" id="ARBA00004202"/>
    </source>
</evidence>
<dbReference type="RefSeq" id="WP_342169061.1">
    <property type="nucleotide sequence ID" value="NZ_FQUP01000002.1"/>
</dbReference>
<feature type="compositionally biased region" description="Low complexity" evidence="11">
    <location>
        <begin position="9"/>
        <end position="31"/>
    </location>
</feature>
<keyword evidence="3" id="KW-0813">Transport</keyword>
<dbReference type="FunFam" id="3.40.50.300:FF:000127">
    <property type="entry name" value="Ribose import ATP-binding protein RbsA"/>
    <property type="match status" value="1"/>
</dbReference>
<keyword evidence="7" id="KW-0547">Nucleotide-binding</keyword>
<dbReference type="InterPro" id="IPR017871">
    <property type="entry name" value="ABC_transporter-like_CS"/>
</dbReference>
<dbReference type="SUPFAM" id="SSF52540">
    <property type="entry name" value="P-loop containing nucleoside triphosphate hydrolases"/>
    <property type="match status" value="2"/>
</dbReference>
<evidence type="ECO:0000256" key="5">
    <source>
        <dbReference type="ARBA" id="ARBA00022597"/>
    </source>
</evidence>
<evidence type="ECO:0000256" key="6">
    <source>
        <dbReference type="ARBA" id="ARBA00022737"/>
    </source>
</evidence>
<evidence type="ECO:0000256" key="4">
    <source>
        <dbReference type="ARBA" id="ARBA00022475"/>
    </source>
</evidence>
<proteinExistence type="inferred from homology"/>
<feature type="domain" description="ABC transporter" evidence="12">
    <location>
        <begin position="304"/>
        <end position="542"/>
    </location>
</feature>
<keyword evidence="5" id="KW-0762">Sugar transport</keyword>
<evidence type="ECO:0000256" key="8">
    <source>
        <dbReference type="ARBA" id="ARBA00022840"/>
    </source>
</evidence>
<evidence type="ECO:0000256" key="10">
    <source>
        <dbReference type="ARBA" id="ARBA00023136"/>
    </source>
</evidence>
<dbReference type="Pfam" id="PF00005">
    <property type="entry name" value="ABC_tran"/>
    <property type="match status" value="2"/>
</dbReference>
<dbReference type="AlphaFoldDB" id="A0A1M5E8E9"/>
<evidence type="ECO:0000256" key="11">
    <source>
        <dbReference type="SAM" id="MobiDB-lite"/>
    </source>
</evidence>
<keyword evidence="9" id="KW-1278">Translocase</keyword>
<feature type="compositionally biased region" description="Pro residues" evidence="11">
    <location>
        <begin position="32"/>
        <end position="44"/>
    </location>
</feature>
<accession>A0A1M5E8E9</accession>
<dbReference type="InterPro" id="IPR027417">
    <property type="entry name" value="P-loop_NTPase"/>
</dbReference>
<evidence type="ECO:0000256" key="2">
    <source>
        <dbReference type="ARBA" id="ARBA00005417"/>
    </source>
</evidence>
<name>A0A1M5E8E9_9HYPH</name>
<dbReference type="InterPro" id="IPR050107">
    <property type="entry name" value="ABC_carbohydrate_import_ATPase"/>
</dbReference>
<dbReference type="GO" id="GO:0016887">
    <property type="term" value="F:ATP hydrolysis activity"/>
    <property type="evidence" value="ECO:0007669"/>
    <property type="project" value="InterPro"/>
</dbReference>
<comment type="similarity">
    <text evidence="2">Belongs to the ABC transporter superfamily.</text>
</comment>
<evidence type="ECO:0000256" key="7">
    <source>
        <dbReference type="ARBA" id="ARBA00022741"/>
    </source>
</evidence>
<keyword evidence="10" id="KW-0472">Membrane</keyword>
<evidence type="ECO:0000313" key="13">
    <source>
        <dbReference type="EMBL" id="SHF75509.1"/>
    </source>
</evidence>
<dbReference type="GO" id="GO:0005886">
    <property type="term" value="C:plasma membrane"/>
    <property type="evidence" value="ECO:0007669"/>
    <property type="project" value="UniProtKB-SubCell"/>
</dbReference>
<dbReference type="InterPro" id="IPR003439">
    <property type="entry name" value="ABC_transporter-like_ATP-bd"/>
</dbReference>
<evidence type="ECO:0000259" key="12">
    <source>
        <dbReference type="PROSITE" id="PS50893"/>
    </source>
</evidence>
<organism evidence="13 14">
    <name type="scientific">Kaistia soli DSM 19436</name>
    <dbReference type="NCBI Taxonomy" id="1122133"/>
    <lineage>
        <taxon>Bacteria</taxon>
        <taxon>Pseudomonadati</taxon>
        <taxon>Pseudomonadota</taxon>
        <taxon>Alphaproteobacteria</taxon>
        <taxon>Hyphomicrobiales</taxon>
        <taxon>Kaistiaceae</taxon>
        <taxon>Kaistia</taxon>
    </lineage>
</organism>
<keyword evidence="4" id="KW-1003">Cell membrane</keyword>
<sequence length="544" mass="57513">MSERKPIDQRAAGRAASAAGASGPSSRQGAAPPAPSAAPQPSSLPPAAAEAADDLLLAATSVTKAYAGVPALTDGRIQLKRGSIHALCGGNGAGKSTFLSILMGLQRSDSGAILVKGRLVHYASAAEALADGIAIITQELSPVLDMTVAENIYLGREPRRGGWFVDRRRMEADAAALFARLGFDIDPKARMRQLSVARIQLVEIAKAISRDSDILIMDEPTSAIGEKETATLFKAIRSLAASGVGIIYVSHRLTDIFSIADSYTVFRDGRFIETGALADIDRQRLISLIVGRDLRDAEARQTTARAETMIEMRNFARAGQFADISLAIAKGEILGLYGLMGAGRSEFANAVYGNAPRDSGEVLIEGRPVAIDTPSEALRQGIAIVTEDRKETGLVLSSSVSENIIVAALGRFARFGFVDGGKVAKSVEAQIANFRIRTASRHLPVQSLSGGNQQKVVLARCVETEPRILICDEPTRGIDEGAKREVYAFLSAFAAAGNAVLLISSEIPEILANADRIVVFRRGGIAGELTAAEATQEALVHLAS</sequence>
<dbReference type="PANTHER" id="PTHR43790">
    <property type="entry name" value="CARBOHYDRATE TRANSPORT ATP-BINDING PROTEIN MG119-RELATED"/>
    <property type="match status" value="1"/>
</dbReference>
<protein>
    <submittedName>
        <fullName evidence="13">Putative xylitol transport system ATP-binding protein</fullName>
    </submittedName>
</protein>
<reference evidence="13 14" key="1">
    <citation type="submission" date="2016-11" db="EMBL/GenBank/DDBJ databases">
        <authorList>
            <person name="Jaros S."/>
            <person name="Januszkiewicz K."/>
            <person name="Wedrychowicz H."/>
        </authorList>
    </citation>
    <scope>NUCLEOTIDE SEQUENCE [LARGE SCALE GENOMIC DNA]</scope>
    <source>
        <strain evidence="13 14">DSM 19436</strain>
    </source>
</reference>
<dbReference type="PANTHER" id="PTHR43790:SF3">
    <property type="entry name" value="D-ALLOSE IMPORT ATP-BINDING PROTEIN ALSA-RELATED"/>
    <property type="match status" value="1"/>
</dbReference>
<dbReference type="PROSITE" id="PS00211">
    <property type="entry name" value="ABC_TRANSPORTER_1"/>
    <property type="match status" value="1"/>
</dbReference>
<dbReference type="EMBL" id="FQUP01000002">
    <property type="protein sequence ID" value="SHF75509.1"/>
    <property type="molecule type" value="Genomic_DNA"/>
</dbReference>
<feature type="domain" description="ABC transporter" evidence="12">
    <location>
        <begin position="57"/>
        <end position="293"/>
    </location>
</feature>
<dbReference type="STRING" id="1122133.SAMN02745157_2924"/>
<dbReference type="CDD" id="cd03215">
    <property type="entry name" value="ABC_Carb_Monos_II"/>
    <property type="match status" value="1"/>
</dbReference>
<dbReference type="InterPro" id="IPR003593">
    <property type="entry name" value="AAA+_ATPase"/>
</dbReference>
<keyword evidence="14" id="KW-1185">Reference proteome</keyword>
<dbReference type="SMART" id="SM00382">
    <property type="entry name" value="AAA"/>
    <property type="match status" value="2"/>
</dbReference>
<dbReference type="CDD" id="cd03216">
    <property type="entry name" value="ABC_Carb_Monos_I"/>
    <property type="match status" value="1"/>
</dbReference>
<gene>
    <name evidence="13" type="ORF">SAMN02745157_2924</name>
</gene>
<dbReference type="Proteomes" id="UP000184485">
    <property type="component" value="Unassembled WGS sequence"/>
</dbReference>
<dbReference type="Gene3D" id="3.40.50.300">
    <property type="entry name" value="P-loop containing nucleotide triphosphate hydrolases"/>
    <property type="match status" value="2"/>
</dbReference>
<comment type="subcellular location">
    <subcellularLocation>
        <location evidence="1">Cell membrane</location>
        <topology evidence="1">Peripheral membrane protein</topology>
    </subcellularLocation>
</comment>
<dbReference type="GO" id="GO:0005524">
    <property type="term" value="F:ATP binding"/>
    <property type="evidence" value="ECO:0007669"/>
    <property type="project" value="UniProtKB-KW"/>
</dbReference>
<evidence type="ECO:0000256" key="3">
    <source>
        <dbReference type="ARBA" id="ARBA00022448"/>
    </source>
</evidence>
<evidence type="ECO:0000256" key="9">
    <source>
        <dbReference type="ARBA" id="ARBA00022967"/>
    </source>
</evidence>
<keyword evidence="6" id="KW-0677">Repeat</keyword>
<keyword evidence="8 13" id="KW-0067">ATP-binding</keyword>
<feature type="region of interest" description="Disordered" evidence="11">
    <location>
        <begin position="1"/>
        <end position="46"/>
    </location>
</feature>